<dbReference type="Proteomes" id="UP000324209">
    <property type="component" value="Chromosome"/>
</dbReference>
<evidence type="ECO:0000256" key="3">
    <source>
        <dbReference type="SAM" id="Coils"/>
    </source>
</evidence>
<dbReference type="GO" id="GO:0016020">
    <property type="term" value="C:membrane"/>
    <property type="evidence" value="ECO:0007669"/>
    <property type="project" value="TreeGrafter"/>
</dbReference>
<dbReference type="PANTHER" id="PTHR43272:SF33">
    <property type="entry name" value="AMP-BINDING DOMAIN-CONTAINING PROTEIN-RELATED"/>
    <property type="match status" value="1"/>
</dbReference>
<protein>
    <submittedName>
        <fullName evidence="5">AMP-dependent synthetase</fullName>
    </submittedName>
</protein>
<dbReference type="InterPro" id="IPR042099">
    <property type="entry name" value="ANL_N_sf"/>
</dbReference>
<feature type="domain" description="AMP-dependent synthetase/ligase" evidence="4">
    <location>
        <begin position="11"/>
        <end position="452"/>
    </location>
</feature>
<keyword evidence="6" id="KW-1185">Reference proteome</keyword>
<gene>
    <name evidence="5" type="ORF">EXM22_16710</name>
</gene>
<dbReference type="InterPro" id="IPR020845">
    <property type="entry name" value="AMP-binding_CS"/>
</dbReference>
<dbReference type="AlphaFoldDB" id="A0A5C1QU22"/>
<dbReference type="PROSITE" id="PS00455">
    <property type="entry name" value="AMP_BINDING"/>
    <property type="match status" value="1"/>
</dbReference>
<dbReference type="KEGG" id="ock:EXM22_16710"/>
<sequence length="638" mass="71120">MRTVLSMLTLAAETYANDPYVVEKEEKGWIPKTFLDVEKESALFAKALIARGFKKEDKVAILSEGRRNWVISEFGLLKAQCIAVPLSIKLLDDEIPFRLNHSESSAIVVSENSLDKILSIRTDLEKTPLIIVLSNYGGDVMTRAEAAGLRDGKDIILYSSFIEEGKNSDESTILELEKRLKDIGENDVVTISYTSGTTGNPKGIMLTHLNYYANSADAVRLFYIPERARTLVILPLDHSFAHTIGLYVSLRRGLAMYFVDARGGGMAILRNIPGNLVEAKPYFLLTVPALSGSFMKKIQAGVAAKGAFINGIFTRGVQAGIKINRDGYRKAPWTIKLLYGFNYFLAKKLVFPKVLNIFGGNLKFCVGGGALLEVSQQEFFNAIGAPIYQGYGLTEATPVICTNTPPKHKFGTSGIVLPSIECRIMKDEENEAEPGVPGELIIRGENVMKGYYKNTEASDEVLKDGWLWTGDLGYFDSDGFLVITGRAKALLIAADGEKYSPETIEEAVLNYCPYIHQIMAYNEQKKTTTALVTLNESEIKKAIKEKNLKTAEELFAELNDSFYSFRTRTSIPSQWIPGSFAIIQEAFSENDQLINSTMKLVRYKVRDFYWNRIEAMYKEGGSDINKEENLKVLQSFFA</sequence>
<evidence type="ECO:0000259" key="4">
    <source>
        <dbReference type="Pfam" id="PF00501"/>
    </source>
</evidence>
<dbReference type="GO" id="GO:0004467">
    <property type="term" value="F:long-chain fatty acid-CoA ligase activity"/>
    <property type="evidence" value="ECO:0007669"/>
    <property type="project" value="TreeGrafter"/>
</dbReference>
<reference evidence="5 6" key="1">
    <citation type="submission" date="2019-02" db="EMBL/GenBank/DDBJ databases">
        <title>Complete Genome Sequence and Methylome Analysis of free living Spirochaetas.</title>
        <authorList>
            <person name="Fomenkov A."/>
            <person name="Dubinina G."/>
            <person name="Leshcheva N."/>
            <person name="Mikheeva N."/>
            <person name="Grabovich M."/>
            <person name="Vincze T."/>
            <person name="Roberts R.J."/>
        </authorList>
    </citation>
    <scope>NUCLEOTIDE SEQUENCE [LARGE SCALE GENOMIC DNA]</scope>
    <source>
        <strain evidence="5 6">K2</strain>
    </source>
</reference>
<evidence type="ECO:0000313" key="6">
    <source>
        <dbReference type="Proteomes" id="UP000324209"/>
    </source>
</evidence>
<dbReference type="GO" id="GO:0005524">
    <property type="term" value="F:ATP binding"/>
    <property type="evidence" value="ECO:0007669"/>
    <property type="project" value="UniProtKB-KW"/>
</dbReference>
<dbReference type="RefSeq" id="WP_149487616.1">
    <property type="nucleotide sequence ID" value="NZ_CP036150.1"/>
</dbReference>
<name>A0A5C1QU22_9SPIO</name>
<dbReference type="SUPFAM" id="SSF56801">
    <property type="entry name" value="Acetyl-CoA synthetase-like"/>
    <property type="match status" value="1"/>
</dbReference>
<keyword evidence="2" id="KW-0067">ATP-binding</keyword>
<dbReference type="Gene3D" id="3.40.50.12780">
    <property type="entry name" value="N-terminal domain of ligase-like"/>
    <property type="match status" value="1"/>
</dbReference>
<dbReference type="InterPro" id="IPR000873">
    <property type="entry name" value="AMP-dep_synth/lig_dom"/>
</dbReference>
<evidence type="ECO:0000256" key="1">
    <source>
        <dbReference type="ARBA" id="ARBA00022741"/>
    </source>
</evidence>
<accession>A0A5C1QU22</accession>
<proteinExistence type="predicted"/>
<dbReference type="EMBL" id="CP036150">
    <property type="protein sequence ID" value="QEN09542.1"/>
    <property type="molecule type" value="Genomic_DNA"/>
</dbReference>
<dbReference type="Pfam" id="PF00501">
    <property type="entry name" value="AMP-binding"/>
    <property type="match status" value="1"/>
</dbReference>
<keyword evidence="1" id="KW-0547">Nucleotide-binding</keyword>
<organism evidence="5 6">
    <name type="scientific">Oceanispirochaeta crateris</name>
    <dbReference type="NCBI Taxonomy" id="2518645"/>
    <lineage>
        <taxon>Bacteria</taxon>
        <taxon>Pseudomonadati</taxon>
        <taxon>Spirochaetota</taxon>
        <taxon>Spirochaetia</taxon>
        <taxon>Spirochaetales</taxon>
        <taxon>Spirochaetaceae</taxon>
        <taxon>Oceanispirochaeta</taxon>
    </lineage>
</organism>
<dbReference type="OrthoDB" id="311554at2"/>
<dbReference type="PANTHER" id="PTHR43272">
    <property type="entry name" value="LONG-CHAIN-FATTY-ACID--COA LIGASE"/>
    <property type="match status" value="1"/>
</dbReference>
<evidence type="ECO:0000313" key="5">
    <source>
        <dbReference type="EMBL" id="QEN09542.1"/>
    </source>
</evidence>
<keyword evidence="3" id="KW-0175">Coiled coil</keyword>
<evidence type="ECO:0000256" key="2">
    <source>
        <dbReference type="ARBA" id="ARBA00022840"/>
    </source>
</evidence>
<feature type="coiled-coil region" evidence="3">
    <location>
        <begin position="534"/>
        <end position="561"/>
    </location>
</feature>